<accession>A0ABR6CAT3</accession>
<evidence type="ECO:0000256" key="5">
    <source>
        <dbReference type="PROSITE-ProRule" id="PRU01248"/>
    </source>
</evidence>
<evidence type="ECO:0000256" key="6">
    <source>
        <dbReference type="SAM" id="MobiDB-lite"/>
    </source>
</evidence>
<evidence type="ECO:0000256" key="1">
    <source>
        <dbReference type="ARBA" id="ARBA00008857"/>
    </source>
</evidence>
<evidence type="ECO:0000313" key="9">
    <source>
        <dbReference type="EMBL" id="MBA9021675.1"/>
    </source>
</evidence>
<evidence type="ECO:0000259" key="8">
    <source>
        <dbReference type="PROSITE" id="PS51900"/>
    </source>
</evidence>
<dbReference type="EMBL" id="JACJHZ010000017">
    <property type="protein sequence ID" value="MBA9021675.1"/>
    <property type="molecule type" value="Genomic_DNA"/>
</dbReference>
<keyword evidence="3 5" id="KW-0238">DNA-binding</keyword>
<dbReference type="InterPro" id="IPR046668">
    <property type="entry name" value="DUF6538"/>
</dbReference>
<feature type="domain" description="Tyr recombinase" evidence="7">
    <location>
        <begin position="361"/>
        <end position="555"/>
    </location>
</feature>
<dbReference type="PANTHER" id="PTHR30629">
    <property type="entry name" value="PROPHAGE INTEGRASE"/>
    <property type="match status" value="1"/>
</dbReference>
<dbReference type="PANTHER" id="PTHR30629:SF2">
    <property type="entry name" value="PROPHAGE INTEGRASE INTS-RELATED"/>
    <property type="match status" value="1"/>
</dbReference>
<keyword evidence="2" id="KW-0229">DNA integration</keyword>
<proteinExistence type="inferred from homology"/>
<keyword evidence="4" id="KW-0233">DNA recombination</keyword>
<dbReference type="SUPFAM" id="SSF56349">
    <property type="entry name" value="DNA breaking-rejoining enzymes"/>
    <property type="match status" value="1"/>
</dbReference>
<evidence type="ECO:0000256" key="4">
    <source>
        <dbReference type="ARBA" id="ARBA00023172"/>
    </source>
</evidence>
<dbReference type="Pfam" id="PF20172">
    <property type="entry name" value="DUF6538"/>
    <property type="match status" value="1"/>
</dbReference>
<dbReference type="PROSITE" id="PS51898">
    <property type="entry name" value="TYR_RECOMBINASE"/>
    <property type="match status" value="1"/>
</dbReference>
<evidence type="ECO:0000259" key="7">
    <source>
        <dbReference type="PROSITE" id="PS51898"/>
    </source>
</evidence>
<dbReference type="Proteomes" id="UP000587524">
    <property type="component" value="Unassembled WGS sequence"/>
</dbReference>
<name>A0ABR6CAT3_9HYPH</name>
<gene>
    <name evidence="9" type="ORF">HNQ97_003681</name>
</gene>
<dbReference type="Gene3D" id="1.10.443.10">
    <property type="entry name" value="Intergrase catalytic core"/>
    <property type="match status" value="1"/>
</dbReference>
<dbReference type="InterPro" id="IPR044068">
    <property type="entry name" value="CB"/>
</dbReference>
<dbReference type="InterPro" id="IPR013762">
    <property type="entry name" value="Integrase-like_cat_sf"/>
</dbReference>
<comment type="caution">
    <text evidence="9">The sequence shown here is derived from an EMBL/GenBank/DDBJ whole genome shotgun (WGS) entry which is preliminary data.</text>
</comment>
<evidence type="ECO:0000256" key="3">
    <source>
        <dbReference type="ARBA" id="ARBA00023125"/>
    </source>
</evidence>
<dbReference type="InterPro" id="IPR050808">
    <property type="entry name" value="Phage_Integrase"/>
</dbReference>
<dbReference type="InterPro" id="IPR002104">
    <property type="entry name" value="Integrase_catalytic"/>
</dbReference>
<dbReference type="Pfam" id="PF13495">
    <property type="entry name" value="Phage_int_SAM_4"/>
    <property type="match status" value="1"/>
</dbReference>
<dbReference type="Gene3D" id="1.10.150.130">
    <property type="match status" value="1"/>
</dbReference>
<dbReference type="InterPro" id="IPR010998">
    <property type="entry name" value="Integrase_recombinase_N"/>
</dbReference>
<dbReference type="RefSeq" id="WP_182574839.1">
    <property type="nucleotide sequence ID" value="NZ_JACJHY010000017.1"/>
</dbReference>
<organism evidence="9 10">
    <name type="scientific">Aminobacter ciceronei</name>
    <dbReference type="NCBI Taxonomy" id="150723"/>
    <lineage>
        <taxon>Bacteria</taxon>
        <taxon>Pseudomonadati</taxon>
        <taxon>Pseudomonadota</taxon>
        <taxon>Alphaproteobacteria</taxon>
        <taxon>Hyphomicrobiales</taxon>
        <taxon>Phyllobacteriaceae</taxon>
        <taxon>Aminobacter</taxon>
    </lineage>
</organism>
<dbReference type="InterPro" id="IPR004107">
    <property type="entry name" value="Integrase_SAM-like_N"/>
</dbReference>
<dbReference type="InterPro" id="IPR011010">
    <property type="entry name" value="DNA_brk_join_enz"/>
</dbReference>
<feature type="region of interest" description="Disordered" evidence="6">
    <location>
        <begin position="214"/>
        <end position="246"/>
    </location>
</feature>
<comment type="similarity">
    <text evidence="1">Belongs to the 'phage' integrase family.</text>
</comment>
<protein>
    <submittedName>
        <fullName evidence="9">Integrase</fullName>
    </submittedName>
</protein>
<evidence type="ECO:0000256" key="2">
    <source>
        <dbReference type="ARBA" id="ARBA00022908"/>
    </source>
</evidence>
<reference evidence="9 10" key="1">
    <citation type="submission" date="2020-08" db="EMBL/GenBank/DDBJ databases">
        <title>Genomic Encyclopedia of Type Strains, Phase IV (KMG-IV): sequencing the most valuable type-strain genomes for metagenomic binning, comparative biology and taxonomic classification.</title>
        <authorList>
            <person name="Goeker M."/>
        </authorList>
    </citation>
    <scope>NUCLEOTIDE SEQUENCE [LARGE SCALE GENOMIC DNA]</scope>
    <source>
        <strain evidence="9 10">DSM 17455</strain>
    </source>
</reference>
<dbReference type="Pfam" id="PF00589">
    <property type="entry name" value="Phage_integrase"/>
    <property type="match status" value="1"/>
</dbReference>
<feature type="domain" description="Core-binding (CB)" evidence="8">
    <location>
        <begin position="249"/>
        <end position="339"/>
    </location>
</feature>
<keyword evidence="10" id="KW-1185">Reference proteome</keyword>
<dbReference type="PROSITE" id="PS51900">
    <property type="entry name" value="CB"/>
    <property type="match status" value="1"/>
</dbReference>
<evidence type="ECO:0000313" key="10">
    <source>
        <dbReference type="Proteomes" id="UP000587524"/>
    </source>
</evidence>
<sequence length="570" mass="63591">MVLAMSRPFKHPKTGVYWLRKRLPADIAESTGRSIITKTLGTKDPEEAKRKHATALAELEFEWTQIRLRGRPNDPDAVANADIEDATRVITDREAHFLAKPIHDKWLADFHENPSEQLYWHTNLYDGMWTKYPLPQIEPVPGVEGIADAVPGTIPIENILWKAMRTRCVETAQMILRENGFMDDEWSIHKTSRAVAAALQKASLALQRLERGDFEQEDDPAGLNPRPPKSCTDPADAKPRSSGAAGTATTLTGLVESWWQESRAAGRKPSTYESYRNTIVYLVRFLKHDDASKVTMKDVVAFKDHRLATPSPKTGKRVSAKTVKTSTLSALKVVFDWGVKNGLITHNPAANVTLRVAKQARLRSKSFTDVEAKAILFAALAHQRGHENSKTFGAKRWIPWLCAFTGARVGELAQLRKQDISKQNDLWVIRITPEAGTVKTNEAREIPLHQQLIDLGFATFVQETGDGHLFLNVGSSENPRGALRGLKNRLAEFGRTIVADPNVAPNHGWRHRFKTVGMEAGISPRILDAIQGQAPRTVADTYGEVTLKTMAAEIAKLPYYSFDKLSHSRQ</sequence>